<dbReference type="Gene3D" id="1.25.40.10">
    <property type="entry name" value="Tetratricopeptide repeat domain"/>
    <property type="match status" value="1"/>
</dbReference>
<dbReference type="PROSITE" id="PS50089">
    <property type="entry name" value="ZF_RING_2"/>
    <property type="match status" value="1"/>
</dbReference>
<evidence type="ECO:0000256" key="1">
    <source>
        <dbReference type="PROSITE-ProRule" id="PRU00175"/>
    </source>
</evidence>
<keyword evidence="3" id="KW-0413">Isomerase</keyword>
<dbReference type="GO" id="GO:0016853">
    <property type="term" value="F:isomerase activity"/>
    <property type="evidence" value="ECO:0007669"/>
    <property type="project" value="UniProtKB-KW"/>
</dbReference>
<dbReference type="SMART" id="SM00184">
    <property type="entry name" value="RING"/>
    <property type="match status" value="1"/>
</dbReference>
<dbReference type="InterPro" id="IPR050754">
    <property type="entry name" value="FKBP4/5/8-like"/>
</dbReference>
<dbReference type="PANTHER" id="PTHR46512">
    <property type="entry name" value="PEPTIDYLPROLYL ISOMERASE"/>
    <property type="match status" value="1"/>
</dbReference>
<dbReference type="Pfam" id="PF13639">
    <property type="entry name" value="zf-RING_2"/>
    <property type="match status" value="1"/>
</dbReference>
<keyword evidence="4" id="KW-1185">Reference proteome</keyword>
<keyword evidence="1" id="KW-0863">Zinc-finger</keyword>
<dbReference type="EMBL" id="JAQJZL010000005">
    <property type="protein sequence ID" value="KAJ6041369.1"/>
    <property type="molecule type" value="Genomic_DNA"/>
</dbReference>
<name>A0AAD6N980_PENCN</name>
<reference evidence="3" key="2">
    <citation type="submission" date="2023-01" db="EMBL/GenBank/DDBJ databases">
        <authorList>
            <person name="Petersen C."/>
        </authorList>
    </citation>
    <scope>NUCLEOTIDE SEQUENCE</scope>
    <source>
        <strain evidence="3">IBT 15450</strain>
    </source>
</reference>
<dbReference type="Gene3D" id="3.30.40.10">
    <property type="entry name" value="Zinc/RING finger domain, C3HC4 (zinc finger)"/>
    <property type="match status" value="1"/>
</dbReference>
<protein>
    <submittedName>
        <fullName evidence="3">Peptidyl-prolyl cis-trans isomerase</fullName>
    </submittedName>
</protein>
<dbReference type="PANTHER" id="PTHR46512:SF9">
    <property type="entry name" value="PEPTIDYLPROLYL ISOMERASE"/>
    <property type="match status" value="1"/>
</dbReference>
<keyword evidence="1" id="KW-0862">Zinc</keyword>
<proteinExistence type="predicted"/>
<accession>A0AAD6N980</accession>
<dbReference type="GO" id="GO:0005737">
    <property type="term" value="C:cytoplasm"/>
    <property type="evidence" value="ECO:0007669"/>
    <property type="project" value="UniProtKB-ARBA"/>
</dbReference>
<dbReference type="SUPFAM" id="SSF48452">
    <property type="entry name" value="TPR-like"/>
    <property type="match status" value="1"/>
</dbReference>
<keyword evidence="1" id="KW-0479">Metal-binding</keyword>
<dbReference type="Proteomes" id="UP001219568">
    <property type="component" value="Unassembled WGS sequence"/>
</dbReference>
<evidence type="ECO:0000313" key="3">
    <source>
        <dbReference type="EMBL" id="KAJ6041369.1"/>
    </source>
</evidence>
<dbReference type="InterPro" id="IPR013083">
    <property type="entry name" value="Znf_RING/FYVE/PHD"/>
</dbReference>
<comment type="caution">
    <text evidence="3">The sequence shown here is derived from an EMBL/GenBank/DDBJ whole genome shotgun (WGS) entry which is preliminary data.</text>
</comment>
<dbReference type="GO" id="GO:0008270">
    <property type="term" value="F:zinc ion binding"/>
    <property type="evidence" value="ECO:0007669"/>
    <property type="project" value="UniProtKB-KW"/>
</dbReference>
<evidence type="ECO:0000259" key="2">
    <source>
        <dbReference type="PROSITE" id="PS50089"/>
    </source>
</evidence>
<evidence type="ECO:0000313" key="4">
    <source>
        <dbReference type="Proteomes" id="UP001219568"/>
    </source>
</evidence>
<reference evidence="3" key="1">
    <citation type="journal article" date="2023" name="IMA Fungus">
        <title>Comparative genomic study of the Penicillium genus elucidates a diverse pangenome and 15 lateral gene transfer events.</title>
        <authorList>
            <person name="Petersen C."/>
            <person name="Sorensen T."/>
            <person name="Nielsen M.R."/>
            <person name="Sondergaard T.E."/>
            <person name="Sorensen J.L."/>
            <person name="Fitzpatrick D.A."/>
            <person name="Frisvad J.C."/>
            <person name="Nielsen K.L."/>
        </authorList>
    </citation>
    <scope>NUCLEOTIDE SEQUENCE</scope>
    <source>
        <strain evidence="3">IBT 15450</strain>
    </source>
</reference>
<gene>
    <name evidence="3" type="ORF">N7460_006759</name>
</gene>
<dbReference type="AlphaFoldDB" id="A0AAD6N980"/>
<dbReference type="InterPro" id="IPR001841">
    <property type="entry name" value="Znf_RING"/>
</dbReference>
<dbReference type="SUPFAM" id="SSF57850">
    <property type="entry name" value="RING/U-box"/>
    <property type="match status" value="1"/>
</dbReference>
<sequence>MRRIMVTLHGSCVFDVNAAILLDNYIRKVLLADEDWPSDFDDWDPQGREWGWLAQSRPESTSPCAQETTITLLPKLMAKHGFRHFLTHWGEHRYEFEPRHPISRNLASIVSPKSDYCMVCSDLMCSELTATTLPCDHVYHRGCILIWLAQDGRCPICRRFPDHLHELRTYGNDSAKFGRFQEAVKFYSECLFRLDSLADDSELRIALHSNMALMYLRLKLWNEAKWSALQALKVPAIKPVQTAKAKYRLGLAEAGLEKWESAQHILEEASLYAPADRCISKALAEVKCKAKGCS</sequence>
<feature type="domain" description="RING-type" evidence="2">
    <location>
        <begin position="117"/>
        <end position="158"/>
    </location>
</feature>
<dbReference type="InterPro" id="IPR011990">
    <property type="entry name" value="TPR-like_helical_dom_sf"/>
</dbReference>
<organism evidence="3 4">
    <name type="scientific">Penicillium canescens</name>
    <dbReference type="NCBI Taxonomy" id="5083"/>
    <lineage>
        <taxon>Eukaryota</taxon>
        <taxon>Fungi</taxon>
        <taxon>Dikarya</taxon>
        <taxon>Ascomycota</taxon>
        <taxon>Pezizomycotina</taxon>
        <taxon>Eurotiomycetes</taxon>
        <taxon>Eurotiomycetidae</taxon>
        <taxon>Eurotiales</taxon>
        <taxon>Aspergillaceae</taxon>
        <taxon>Penicillium</taxon>
    </lineage>
</organism>